<dbReference type="Proteomes" id="UP000183080">
    <property type="component" value="Unassembled WGS sequence"/>
</dbReference>
<reference evidence="1 2" key="1">
    <citation type="submission" date="2016-08" db="EMBL/GenBank/DDBJ databases">
        <title>New Insights into Marine Group III Euryarchaeota, from dark to light.</title>
        <authorList>
            <person name="Haro-Moreno J.M."/>
            <person name="Rodriguez-Valera F."/>
            <person name="Lopez-Garcia P."/>
            <person name="Moreira D."/>
            <person name="Martin-Cuadrado A.B."/>
        </authorList>
    </citation>
    <scope>NUCLEOTIDE SEQUENCE [LARGE SCALE GENOMIC DNA]</scope>
    <source>
        <strain evidence="1">CG-Epi1</strain>
    </source>
</reference>
<proteinExistence type="predicted"/>
<organism evidence="1 2">
    <name type="scientific">Marine Group III euryarchaeote CG-Epi1</name>
    <dbReference type="NCBI Taxonomy" id="1888995"/>
    <lineage>
        <taxon>Archaea</taxon>
        <taxon>Methanobacteriati</taxon>
        <taxon>Thermoplasmatota</taxon>
        <taxon>Thermoplasmata</taxon>
        <taxon>Candidatus Thermoprofundales</taxon>
    </lineage>
</organism>
<dbReference type="STRING" id="1888995.BD935_02520"/>
<name>A0A1J5T9H4_9ARCH</name>
<evidence type="ECO:0000313" key="1">
    <source>
        <dbReference type="EMBL" id="OIR17538.1"/>
    </source>
</evidence>
<dbReference type="InterPro" id="IPR009000">
    <property type="entry name" value="Transl_B-barrel_sf"/>
</dbReference>
<evidence type="ECO:0008006" key="3">
    <source>
        <dbReference type="Google" id="ProtNLM"/>
    </source>
</evidence>
<dbReference type="AlphaFoldDB" id="A0A1J5T9H4"/>
<comment type="caution">
    <text evidence="1">The sequence shown here is derived from an EMBL/GenBank/DDBJ whole genome shotgun (WGS) entry which is preliminary data.</text>
</comment>
<dbReference type="GO" id="GO:0001514">
    <property type="term" value="P:selenocysteine incorporation"/>
    <property type="evidence" value="ECO:0007669"/>
    <property type="project" value="TreeGrafter"/>
</dbReference>
<dbReference type="PANTHER" id="PTHR43721">
    <property type="entry name" value="ELONGATION FACTOR TU-RELATED"/>
    <property type="match status" value="1"/>
</dbReference>
<dbReference type="InterPro" id="IPR050055">
    <property type="entry name" value="EF-Tu_GTPase"/>
</dbReference>
<dbReference type="PANTHER" id="PTHR43721:SF11">
    <property type="entry name" value="SELENOCYSTEINE-SPECIFIC ELONGATION FACTOR"/>
    <property type="match status" value="1"/>
</dbReference>
<dbReference type="GO" id="GO:0003746">
    <property type="term" value="F:translation elongation factor activity"/>
    <property type="evidence" value="ECO:0007669"/>
    <property type="project" value="TreeGrafter"/>
</dbReference>
<dbReference type="SUPFAM" id="SSF50447">
    <property type="entry name" value="Translation proteins"/>
    <property type="match status" value="1"/>
</dbReference>
<dbReference type="Gene3D" id="2.40.30.10">
    <property type="entry name" value="Translation factors"/>
    <property type="match status" value="1"/>
</dbReference>
<dbReference type="EMBL" id="MIZA01000022">
    <property type="protein sequence ID" value="OIR17538.1"/>
    <property type="molecule type" value="Genomic_DNA"/>
</dbReference>
<accession>A0A1J5T9H4</accession>
<evidence type="ECO:0000313" key="2">
    <source>
        <dbReference type="Proteomes" id="UP000183080"/>
    </source>
</evidence>
<gene>
    <name evidence="1" type="ORF">BD935_02520</name>
</gene>
<sequence>MSVLNILFVGSDEVARSIAKKSDSRDVDNYIYKDLKEGGLFSTISILRPNNYPDKPKPFFTSLTVSDFGIIEINKVDGVFGEVIVSMASAGIKEGLVILNASEGEWVDDSQVKALLQQAGLSNWEFIENDGILIREKLIEVLNQIKPNEDEGFVVAVDQAFTVKGVGLVAIGHVQSGKVNKHDELILAGSEGNAIARSLQVMDLDVEVANVGDRVGLAMRTAGPFREDLLGKGSILADSNERFTVESKSKFKLDKAAFQKNDLAKGDVIHLCCDLQFVVGRISEVSDFIHIDWDFPIVLNKTSKRNPLIVQLEANPRIMGFAKFN</sequence>
<protein>
    <recommendedName>
        <fullName evidence="3">Translation elongation factor EFTu-like domain-containing protein</fullName>
    </recommendedName>
</protein>